<organism evidence="1 2">
    <name type="scientific">Mammaliicoccus sciuri</name>
    <name type="common">Staphylococcus sciuri</name>
    <dbReference type="NCBI Taxonomy" id="1296"/>
    <lineage>
        <taxon>Bacteria</taxon>
        <taxon>Bacillati</taxon>
        <taxon>Bacillota</taxon>
        <taxon>Bacilli</taxon>
        <taxon>Bacillales</taxon>
        <taxon>Staphylococcaceae</taxon>
        <taxon>Mammaliicoccus</taxon>
    </lineage>
</organism>
<evidence type="ECO:0000313" key="1">
    <source>
        <dbReference type="EMBL" id="QRN90687.1"/>
    </source>
</evidence>
<dbReference type="EMBL" id="CP069389">
    <property type="protein sequence ID" value="QRN90687.1"/>
    <property type="molecule type" value="Genomic_DNA"/>
</dbReference>
<gene>
    <name evidence="1" type="ORF">JRU67_11585</name>
</gene>
<protein>
    <submittedName>
        <fullName evidence="1">Uncharacterized protein</fullName>
    </submittedName>
</protein>
<dbReference type="RefSeq" id="WP_084756559.1">
    <property type="nucleotide sequence ID" value="NZ_CAJVGN010000002.1"/>
</dbReference>
<evidence type="ECO:0000313" key="2">
    <source>
        <dbReference type="Proteomes" id="UP000640299"/>
    </source>
</evidence>
<reference evidence="1" key="1">
    <citation type="submission" date="2021-02" db="EMBL/GenBank/DDBJ databases">
        <title>cfr and optrA-positive Staphylococcus spp.</title>
        <authorList>
            <person name="Chen L."/>
        </authorList>
    </citation>
    <scope>NUCLEOTIDE SEQUENCE</scope>
    <source>
        <strain evidence="1">GDQ20D70P</strain>
    </source>
</reference>
<dbReference type="AlphaFoldDB" id="A0AB37HNL8"/>
<dbReference type="Proteomes" id="UP000640299">
    <property type="component" value="Chromosome"/>
</dbReference>
<accession>A0AB37HNL8</accession>
<sequence length="117" mass="13305">MDFKKINEVLNHDQTIYTKSNGMNVAINTELGCYVSETSGVYSVSDLKNNDLTNIGQEPIKILGMQEVGDILGKSRHGVRWALENEHYDVVPKPAFVNHQKRGNTYFWLESQFDKKG</sequence>
<proteinExistence type="predicted"/>
<name>A0AB37HNL8_MAMSC</name>